<dbReference type="Proteomes" id="UP000252085">
    <property type="component" value="Unassembled WGS sequence"/>
</dbReference>
<name>A0A367R4H2_NOSPU</name>
<dbReference type="EMBL" id="LXQE01000186">
    <property type="protein sequence ID" value="RCJ30513.1"/>
    <property type="molecule type" value="Genomic_DNA"/>
</dbReference>
<accession>A0A367R4H2</accession>
<evidence type="ECO:0000313" key="1">
    <source>
        <dbReference type="EMBL" id="RCJ30513.1"/>
    </source>
</evidence>
<gene>
    <name evidence="1" type="ORF">A6769_33175</name>
</gene>
<protein>
    <submittedName>
        <fullName evidence="1">Uncharacterized protein</fullName>
    </submittedName>
</protein>
<dbReference type="AlphaFoldDB" id="A0A367R4H2"/>
<sequence>MSENNINKSIRLIDLVPNEWFSVKEKSSIWISCYRIFRTLANFSSGCITIKLPNVSAVILLGKVHYLDSSLARIEYITEEQWSFDVSKIQERDTPEGTYLLLLTPFDIDGQEGNEPAVKQLLQETVALLISINGRNIAFEHIFDNIAPMNGGPLTVISPVSENPLWFPAFELSDNRISKITNAAKTIDLLPKEQGNRIKLSLRWFESAMRQSGVDSFLSYWIALETLSMDSTDIRPINEILAKIYGLSNFKEAKSTFGVGHIFGLRGLIVHQGQIIPIHAVLQKYMGALYTDILLEKLGLPSEYQTKAVLDDPTFDFQTYIVAYLSKYEK</sequence>
<organism evidence="1 2">
    <name type="scientific">Nostoc punctiforme NIES-2108</name>
    <dbReference type="NCBI Taxonomy" id="1356359"/>
    <lineage>
        <taxon>Bacteria</taxon>
        <taxon>Bacillati</taxon>
        <taxon>Cyanobacteriota</taxon>
        <taxon>Cyanophyceae</taxon>
        <taxon>Nostocales</taxon>
        <taxon>Nostocaceae</taxon>
        <taxon>Nostoc</taxon>
    </lineage>
</organism>
<comment type="caution">
    <text evidence="1">The sequence shown here is derived from an EMBL/GenBank/DDBJ whole genome shotgun (WGS) entry which is preliminary data.</text>
</comment>
<proteinExistence type="predicted"/>
<evidence type="ECO:0000313" key="2">
    <source>
        <dbReference type="Proteomes" id="UP000252085"/>
    </source>
</evidence>
<reference evidence="2" key="1">
    <citation type="submission" date="2016-04" db="EMBL/GenBank/DDBJ databases">
        <authorList>
            <person name="Tabuchi Yagui T.R."/>
        </authorList>
    </citation>
    <scope>NUCLEOTIDE SEQUENCE [LARGE SCALE GENOMIC DNA]</scope>
</reference>